<reference evidence="3" key="1">
    <citation type="submission" date="2020-09" db="EMBL/GenBank/DDBJ databases">
        <title>Hoyosella lacisalsi sp. nov., a halotolerant actinobacterium isolated from soil of Lake Gudzhirganskoe.</title>
        <authorList>
            <person name="Yang Q."/>
            <person name="Guo P.Y."/>
            <person name="Liu S.W."/>
            <person name="Li F.N."/>
            <person name="Sun C.H."/>
        </authorList>
    </citation>
    <scope>NUCLEOTIDE SEQUENCE</scope>
    <source>
        <strain evidence="3">G463</strain>
    </source>
</reference>
<dbReference type="AlphaFoldDB" id="A0A927PN79"/>
<dbReference type="RefSeq" id="WP_192040190.1">
    <property type="nucleotide sequence ID" value="NZ_JACYWE010000010.1"/>
</dbReference>
<dbReference type="EMBL" id="JACYWE010000010">
    <property type="protein sequence ID" value="MBD8507727.1"/>
    <property type="molecule type" value="Genomic_DNA"/>
</dbReference>
<evidence type="ECO:0000313" key="3">
    <source>
        <dbReference type="EMBL" id="MBD8507727.1"/>
    </source>
</evidence>
<evidence type="ECO:0008006" key="5">
    <source>
        <dbReference type="Google" id="ProtNLM"/>
    </source>
</evidence>
<name>A0A927PN79_9ACTN</name>
<feature type="signal peptide" evidence="2">
    <location>
        <begin position="1"/>
        <end position="17"/>
    </location>
</feature>
<keyword evidence="4" id="KW-1185">Reference proteome</keyword>
<feature type="region of interest" description="Disordered" evidence="1">
    <location>
        <begin position="22"/>
        <end position="49"/>
    </location>
</feature>
<proteinExistence type="predicted"/>
<evidence type="ECO:0000313" key="4">
    <source>
        <dbReference type="Proteomes" id="UP000642993"/>
    </source>
</evidence>
<comment type="caution">
    <text evidence="3">The sequence shown here is derived from an EMBL/GenBank/DDBJ whole genome shotgun (WGS) entry which is preliminary data.</text>
</comment>
<gene>
    <name evidence="3" type="ORF">HT102_14660</name>
</gene>
<protein>
    <recommendedName>
        <fullName evidence="5">Peptidase MA-like domain-containing protein</fullName>
    </recommendedName>
</protein>
<evidence type="ECO:0000256" key="2">
    <source>
        <dbReference type="SAM" id="SignalP"/>
    </source>
</evidence>
<evidence type="ECO:0000256" key="1">
    <source>
        <dbReference type="SAM" id="MobiDB-lite"/>
    </source>
</evidence>
<dbReference type="Proteomes" id="UP000642993">
    <property type="component" value="Unassembled WGS sequence"/>
</dbReference>
<feature type="chain" id="PRO_5038055712" description="Peptidase MA-like domain-containing protein" evidence="2">
    <location>
        <begin position="18"/>
        <end position="439"/>
    </location>
</feature>
<keyword evidence="2" id="KW-0732">Signal</keyword>
<sequence length="439" mass="46449">MLAALLLLAVIALPACAGTRDTAGTGDPSGAGPTAPGRTAAGASSFDEQRRDAAQELLDRFARAQLAGDTVRTSGMIHPSAPQAFRAFHLERARNLAASDLDEWTYAVTDGPEAFVATEDVEEQGVRDAWAPEIRLRYSNGGEEPGVDRPSDMSLVLDGTQWLIGGAREPDPATWSRVPWDHGPTVERESQDGALVIAHPGDEALALEVVELLPEAAAAVTRRWPQPGENRPIIVEIASSDDEFKALTGGGLAAHEGTAPRSGTAVVAAAIANPVASPSPGSGQRIIIAGQAYAGLNREGQLAALSHEIAHVLTRSQSPMPLWLVEGIAELAAKGDRYPEPRSDATHVMDLVERYGPPDSLPRDDHFTGGGPASLLAYELAWTFVAYLSATHGDATVIEAYRMADAEGGGTQEFSRALEDTAEVTLPEAVEGWGRWLVR</sequence>
<organism evidence="3 4">
    <name type="scientific">Lolliginicoccus lacisalsi</name>
    <dbReference type="NCBI Taxonomy" id="2742202"/>
    <lineage>
        <taxon>Bacteria</taxon>
        <taxon>Bacillati</taxon>
        <taxon>Actinomycetota</taxon>
        <taxon>Actinomycetes</taxon>
        <taxon>Mycobacteriales</taxon>
        <taxon>Hoyosellaceae</taxon>
        <taxon>Lolliginicoccus</taxon>
    </lineage>
</organism>
<feature type="compositionally biased region" description="Low complexity" evidence="1">
    <location>
        <begin position="28"/>
        <end position="45"/>
    </location>
</feature>
<accession>A0A927PN79</accession>